<comment type="caution">
    <text evidence="8">The sequence shown here is derived from an EMBL/GenBank/DDBJ whole genome shotgun (WGS) entry which is preliminary data.</text>
</comment>
<dbReference type="PANTHER" id="PTHR18934:SF99">
    <property type="entry name" value="ATP-DEPENDENT RNA HELICASE DHX37-RELATED"/>
    <property type="match status" value="1"/>
</dbReference>
<dbReference type="Gene3D" id="3.40.50.300">
    <property type="entry name" value="P-loop containing nucleotide triphosphate hydrolases"/>
    <property type="match status" value="2"/>
</dbReference>
<name>A0AA38HF20_9TREE</name>
<keyword evidence="1" id="KW-0547">Nucleotide-binding</keyword>
<evidence type="ECO:0000256" key="5">
    <source>
        <dbReference type="SAM" id="MobiDB-lite"/>
    </source>
</evidence>
<proteinExistence type="predicted"/>
<accession>A0AA38HF20</accession>
<evidence type="ECO:0000256" key="1">
    <source>
        <dbReference type="ARBA" id="ARBA00022741"/>
    </source>
</evidence>
<dbReference type="InterPro" id="IPR014001">
    <property type="entry name" value="Helicase_ATP-bd"/>
</dbReference>
<dbReference type="Gene3D" id="1.20.120.1080">
    <property type="match status" value="1"/>
</dbReference>
<feature type="domain" description="Helicase ATP-binding" evidence="6">
    <location>
        <begin position="56"/>
        <end position="206"/>
    </location>
</feature>
<dbReference type="Pfam" id="PF00271">
    <property type="entry name" value="Helicase_C"/>
    <property type="match status" value="1"/>
</dbReference>
<dbReference type="GO" id="GO:0016787">
    <property type="term" value="F:hydrolase activity"/>
    <property type="evidence" value="ECO:0007669"/>
    <property type="project" value="UniProtKB-KW"/>
</dbReference>
<keyword evidence="9" id="KW-1185">Reference proteome</keyword>
<dbReference type="SMART" id="SM00487">
    <property type="entry name" value="DEXDc"/>
    <property type="match status" value="1"/>
</dbReference>
<dbReference type="EMBL" id="JAKWFO010000001">
    <property type="protein sequence ID" value="KAI9639887.1"/>
    <property type="molecule type" value="Genomic_DNA"/>
</dbReference>
<evidence type="ECO:0000256" key="4">
    <source>
        <dbReference type="ARBA" id="ARBA00022840"/>
    </source>
</evidence>
<dbReference type="InterPro" id="IPR007502">
    <property type="entry name" value="Helicase-assoc_dom"/>
</dbReference>
<evidence type="ECO:0000259" key="6">
    <source>
        <dbReference type="PROSITE" id="PS51192"/>
    </source>
</evidence>
<dbReference type="PROSITE" id="PS51192">
    <property type="entry name" value="HELICASE_ATP_BIND_1"/>
    <property type="match status" value="1"/>
</dbReference>
<organism evidence="8 9">
    <name type="scientific">Dioszegia hungarica</name>
    <dbReference type="NCBI Taxonomy" id="4972"/>
    <lineage>
        <taxon>Eukaryota</taxon>
        <taxon>Fungi</taxon>
        <taxon>Dikarya</taxon>
        <taxon>Basidiomycota</taxon>
        <taxon>Agaricomycotina</taxon>
        <taxon>Tremellomycetes</taxon>
        <taxon>Tremellales</taxon>
        <taxon>Bulleribasidiaceae</taxon>
        <taxon>Dioszegia</taxon>
    </lineage>
</organism>
<reference evidence="8" key="1">
    <citation type="journal article" date="2022" name="G3 (Bethesda)">
        <title>High quality genome of the basidiomycete yeast Dioszegia hungarica PDD-24b-2 isolated from cloud water.</title>
        <authorList>
            <person name="Jarrige D."/>
            <person name="Haridas S."/>
            <person name="Bleykasten-Grosshans C."/>
            <person name="Joly M."/>
            <person name="Nadalig T."/>
            <person name="Sancelme M."/>
            <person name="Vuilleumier S."/>
            <person name="Grigoriev I.V."/>
            <person name="Amato P."/>
            <person name="Bringel F."/>
        </authorList>
    </citation>
    <scope>NUCLEOTIDE SEQUENCE</scope>
    <source>
        <strain evidence="8">PDD-24b-2</strain>
    </source>
</reference>
<keyword evidence="2 8" id="KW-0378">Hydrolase</keyword>
<dbReference type="GO" id="GO:0005524">
    <property type="term" value="F:ATP binding"/>
    <property type="evidence" value="ECO:0007669"/>
    <property type="project" value="UniProtKB-KW"/>
</dbReference>
<dbReference type="RefSeq" id="XP_052949664.1">
    <property type="nucleotide sequence ID" value="XM_053087922.1"/>
</dbReference>
<dbReference type="PROSITE" id="PS51194">
    <property type="entry name" value="HELICASE_CTER"/>
    <property type="match status" value="1"/>
</dbReference>
<evidence type="ECO:0000256" key="3">
    <source>
        <dbReference type="ARBA" id="ARBA00022806"/>
    </source>
</evidence>
<dbReference type="SUPFAM" id="SSF52540">
    <property type="entry name" value="P-loop containing nucleoside triphosphate hydrolases"/>
    <property type="match status" value="1"/>
</dbReference>
<evidence type="ECO:0000313" key="8">
    <source>
        <dbReference type="EMBL" id="KAI9639887.1"/>
    </source>
</evidence>
<feature type="domain" description="Helicase C-terminal" evidence="7">
    <location>
        <begin position="249"/>
        <end position="441"/>
    </location>
</feature>
<dbReference type="InterPro" id="IPR001650">
    <property type="entry name" value="Helicase_C-like"/>
</dbReference>
<dbReference type="PANTHER" id="PTHR18934">
    <property type="entry name" value="ATP-DEPENDENT RNA HELICASE"/>
    <property type="match status" value="1"/>
</dbReference>
<evidence type="ECO:0000259" key="7">
    <source>
        <dbReference type="PROSITE" id="PS51194"/>
    </source>
</evidence>
<dbReference type="GeneID" id="77727127"/>
<evidence type="ECO:0000256" key="2">
    <source>
        <dbReference type="ARBA" id="ARBA00022801"/>
    </source>
</evidence>
<dbReference type="InterPro" id="IPR027417">
    <property type="entry name" value="P-loop_NTPase"/>
</dbReference>
<dbReference type="SMART" id="SM00847">
    <property type="entry name" value="HA2"/>
    <property type="match status" value="1"/>
</dbReference>
<dbReference type="Proteomes" id="UP001164286">
    <property type="component" value="Unassembled WGS sequence"/>
</dbReference>
<dbReference type="AlphaFoldDB" id="A0AA38HF20"/>
<feature type="region of interest" description="Disordered" evidence="5">
    <location>
        <begin position="573"/>
        <end position="597"/>
    </location>
</feature>
<dbReference type="GO" id="GO:0003723">
    <property type="term" value="F:RNA binding"/>
    <property type="evidence" value="ECO:0007669"/>
    <property type="project" value="TreeGrafter"/>
</dbReference>
<evidence type="ECO:0000313" key="9">
    <source>
        <dbReference type="Proteomes" id="UP001164286"/>
    </source>
</evidence>
<keyword evidence="4" id="KW-0067">ATP-binding</keyword>
<protein>
    <submittedName>
        <fullName evidence="8">P-loop containing nucleoside triphosphate hydrolase protein</fullName>
    </submittedName>
</protein>
<gene>
    <name evidence="8" type="ORF">MKK02DRAFT_29852</name>
</gene>
<keyword evidence="3" id="KW-0347">Helicase</keyword>
<sequence length="746" mass="82029">MVNTAVPQLTPQLLRHLERVDQRLSGKAKTPEQLALLNVRDANLPIRKDENLIPLIHHYETYRHFTIGGKPGSGKSTQSTQILLWTLKLAGDGRAVMIVVPGRFAALLLCERLRAELGVDDDDQKGIVVLRSRDSSGPAGPHARIVVVTEGRCLWELKSDILLGRYAVVLLDEVQEQSGNSDVLIAFAKWAMQANSHLRFGLISGTSDLASYRSFLNIPDVAHFTLPALAFPVRISFAAEPVEDIRAWVIEKLSSFIQNHSGDVLIFSNGLKSCTALAKAIKAAPLPEPVDVHVVSSRVSQQRKDDATSVRAPNALRRIIVGTNSLENTITIPGIALVMDTLMYNLASYSTELDHRRLIERLVSRVQIEQRVGRAGRTQPGYAELACTKELYEMLLTMYPGSLPKVQTEEYTSTLLTNLAVTSIINSQGGGGVPNGQMELKNQTTPARYAHAVATLKDLGAVTEDSAGVVHLTKVGRQMSNLSVSPEYARSLIASVQYNGVKVNGRFLNCTGAMIILVAANSTGQSIFFSSQDDAEGQYDLKHQATLMSAQGDHVSAFLALRGWLNMLEQDDRNARKERLRPKTKAQETDPAGRPKATPLADAYAAKFCLRRSALDEAADLVKALTTQMRMSGMFHFDFDSLAPTDSVHTEGVLRSLIYGHLRKIAFKPAAGDAGEYHRWSTGQEKLFIDEKSRLYASSPQVVLFSDARMPPKPASPNNTIINQLSIIDPEWVRQIEQEVLGRTSR</sequence>
<dbReference type="GO" id="GO:0004386">
    <property type="term" value="F:helicase activity"/>
    <property type="evidence" value="ECO:0007669"/>
    <property type="project" value="UniProtKB-KW"/>
</dbReference>